<sequence>MSPYLFVIAMEVLTKLLAKHIQDSLHFTYHWKRDKVKLSHLCFADDLTMLCHDSALSAIVLKMSLDDFFSLFVLKANITKSNTSLFGVPNDSDNSSSIFLAIKLDRSLSGVDGIVKRRNLLGWIFVFLKMRVVSTSRNSFLGIKLK</sequence>
<gene>
    <name evidence="1" type="ORF">Ddye_008247</name>
</gene>
<dbReference type="Proteomes" id="UP001280121">
    <property type="component" value="Unassembled WGS sequence"/>
</dbReference>
<evidence type="ECO:0000313" key="2">
    <source>
        <dbReference type="Proteomes" id="UP001280121"/>
    </source>
</evidence>
<protein>
    <recommendedName>
        <fullName evidence="3">Reverse transcriptase domain-containing protein</fullName>
    </recommendedName>
</protein>
<name>A0AAE0CL50_9ROSI</name>
<accession>A0AAE0CL50</accession>
<proteinExistence type="predicted"/>
<dbReference type="EMBL" id="JANJYI010000003">
    <property type="protein sequence ID" value="KAK2655195.1"/>
    <property type="molecule type" value="Genomic_DNA"/>
</dbReference>
<evidence type="ECO:0000313" key="1">
    <source>
        <dbReference type="EMBL" id="KAK2655195.1"/>
    </source>
</evidence>
<comment type="caution">
    <text evidence="1">The sequence shown here is derived from an EMBL/GenBank/DDBJ whole genome shotgun (WGS) entry which is preliminary data.</text>
</comment>
<reference evidence="1" key="1">
    <citation type="journal article" date="2023" name="Plant J.">
        <title>Genome sequences and population genomics provide insights into the demographic history, inbreeding, and mutation load of two 'living fossil' tree species of Dipteronia.</title>
        <authorList>
            <person name="Feng Y."/>
            <person name="Comes H.P."/>
            <person name="Chen J."/>
            <person name="Zhu S."/>
            <person name="Lu R."/>
            <person name="Zhang X."/>
            <person name="Li P."/>
            <person name="Qiu J."/>
            <person name="Olsen K.M."/>
            <person name="Qiu Y."/>
        </authorList>
    </citation>
    <scope>NUCLEOTIDE SEQUENCE</scope>
    <source>
        <strain evidence="1">KIB01</strain>
    </source>
</reference>
<keyword evidence="2" id="KW-1185">Reference proteome</keyword>
<evidence type="ECO:0008006" key="3">
    <source>
        <dbReference type="Google" id="ProtNLM"/>
    </source>
</evidence>
<dbReference type="AlphaFoldDB" id="A0AAE0CL50"/>
<organism evidence="1 2">
    <name type="scientific">Dipteronia dyeriana</name>
    <dbReference type="NCBI Taxonomy" id="168575"/>
    <lineage>
        <taxon>Eukaryota</taxon>
        <taxon>Viridiplantae</taxon>
        <taxon>Streptophyta</taxon>
        <taxon>Embryophyta</taxon>
        <taxon>Tracheophyta</taxon>
        <taxon>Spermatophyta</taxon>
        <taxon>Magnoliopsida</taxon>
        <taxon>eudicotyledons</taxon>
        <taxon>Gunneridae</taxon>
        <taxon>Pentapetalae</taxon>
        <taxon>rosids</taxon>
        <taxon>malvids</taxon>
        <taxon>Sapindales</taxon>
        <taxon>Sapindaceae</taxon>
        <taxon>Hippocastanoideae</taxon>
        <taxon>Acereae</taxon>
        <taxon>Dipteronia</taxon>
    </lineage>
</organism>